<evidence type="ECO:0000313" key="2">
    <source>
        <dbReference type="Proteomes" id="UP000051515"/>
    </source>
</evidence>
<accession>A0A0R1KV08</accession>
<proteinExistence type="predicted"/>
<dbReference type="RefSeq" id="WP_056950718.1">
    <property type="nucleotide sequence ID" value="NZ_AZDY01000012.1"/>
</dbReference>
<dbReference type="STRING" id="1423788.FC78_GL000779"/>
<dbReference type="Proteomes" id="UP000051515">
    <property type="component" value="Unassembled WGS sequence"/>
</dbReference>
<protein>
    <recommendedName>
        <fullName evidence="3">Phage head-tail adaptor</fullName>
    </recommendedName>
</protein>
<sequence length="117" mass="13240">MVQNINPSRLKYRVSLGKAGFVETPQGTNRPDFKEIKSLWCGIYTMSMIQQITLLGSPNTFDLVLIIRHQSDGLKGVKYARFKDQLYQLVGSSPDFDDSPRSFDLITLKKIDKIGIS</sequence>
<dbReference type="AlphaFoldDB" id="A0A0R1KV08"/>
<gene>
    <name evidence="1" type="ORF">FC78_GL000779</name>
</gene>
<name>A0A0R1KV08_9LACO</name>
<dbReference type="InterPro" id="IPR008767">
    <property type="entry name" value="Phage_SPP1_head-tail_adaptor"/>
</dbReference>
<dbReference type="OrthoDB" id="2291071at2"/>
<reference evidence="1 2" key="1">
    <citation type="journal article" date="2015" name="Genome Announc.">
        <title>Expanding the biotechnology potential of lactobacilli through comparative genomics of 213 strains and associated genera.</title>
        <authorList>
            <person name="Sun Z."/>
            <person name="Harris H.M."/>
            <person name="McCann A."/>
            <person name="Guo C."/>
            <person name="Argimon S."/>
            <person name="Zhang W."/>
            <person name="Yang X."/>
            <person name="Jeffery I.B."/>
            <person name="Cooney J.C."/>
            <person name="Kagawa T.F."/>
            <person name="Liu W."/>
            <person name="Song Y."/>
            <person name="Salvetti E."/>
            <person name="Wrobel A."/>
            <person name="Rasinkangas P."/>
            <person name="Parkhill J."/>
            <person name="Rea M.C."/>
            <person name="O'Sullivan O."/>
            <person name="Ritari J."/>
            <person name="Douillard F.P."/>
            <person name="Paul Ross R."/>
            <person name="Yang R."/>
            <person name="Briner A.E."/>
            <person name="Felis G.E."/>
            <person name="de Vos W.M."/>
            <person name="Barrangou R."/>
            <person name="Klaenhammer T.R."/>
            <person name="Caufield P.W."/>
            <person name="Cui Y."/>
            <person name="Zhang H."/>
            <person name="O'Toole P.W."/>
        </authorList>
    </citation>
    <scope>NUCLEOTIDE SEQUENCE [LARGE SCALE GENOMIC DNA]</scope>
    <source>
        <strain evidence="1 2">DSM 19674</strain>
    </source>
</reference>
<dbReference type="PATRIC" id="fig|1423788.3.peg.798"/>
<dbReference type="Pfam" id="PF05521">
    <property type="entry name" value="Phage_HCP"/>
    <property type="match status" value="1"/>
</dbReference>
<organism evidence="1 2">
    <name type="scientific">Companilactobacillus bobalius DSM 19674</name>
    <dbReference type="NCBI Taxonomy" id="1423788"/>
    <lineage>
        <taxon>Bacteria</taxon>
        <taxon>Bacillati</taxon>
        <taxon>Bacillota</taxon>
        <taxon>Bacilli</taxon>
        <taxon>Lactobacillales</taxon>
        <taxon>Lactobacillaceae</taxon>
        <taxon>Companilactobacillus</taxon>
        <taxon>Companilactobacillus bobalius</taxon>
    </lineage>
</organism>
<evidence type="ECO:0008006" key="3">
    <source>
        <dbReference type="Google" id="ProtNLM"/>
    </source>
</evidence>
<keyword evidence="2" id="KW-1185">Reference proteome</keyword>
<evidence type="ECO:0000313" key="1">
    <source>
        <dbReference type="EMBL" id="KRK84548.1"/>
    </source>
</evidence>
<comment type="caution">
    <text evidence="1">The sequence shown here is derived from an EMBL/GenBank/DDBJ whole genome shotgun (WGS) entry which is preliminary data.</text>
</comment>
<dbReference type="EMBL" id="AZDY01000012">
    <property type="protein sequence ID" value="KRK84548.1"/>
    <property type="molecule type" value="Genomic_DNA"/>
</dbReference>